<dbReference type="PANTHER" id="PTHR48075:SF5">
    <property type="entry name" value="3-HYDROXYBUTYRYL-COA DEHYDROGENASE"/>
    <property type="match status" value="1"/>
</dbReference>
<dbReference type="EMBL" id="QNZJ01000265">
    <property type="protein sequence ID" value="RTZ84533.1"/>
    <property type="molecule type" value="Genomic_DNA"/>
</dbReference>
<dbReference type="SUPFAM" id="SSF51735">
    <property type="entry name" value="NAD(P)-binding Rossmann-fold domains"/>
    <property type="match status" value="1"/>
</dbReference>
<dbReference type="GO" id="GO:0006635">
    <property type="term" value="P:fatty acid beta-oxidation"/>
    <property type="evidence" value="ECO:0007669"/>
    <property type="project" value="TreeGrafter"/>
</dbReference>
<comment type="caution">
    <text evidence="2">The sequence shown here is derived from an EMBL/GenBank/DDBJ whole genome shotgun (WGS) entry which is preliminary data.</text>
</comment>
<feature type="domain" description="3-hydroxyacyl-CoA dehydrogenase NAD binding" evidence="1">
    <location>
        <begin position="9"/>
        <end position="75"/>
    </location>
</feature>
<accession>A0A432GML2</accession>
<name>A0A432GML2_9DELT</name>
<dbReference type="Pfam" id="PF02737">
    <property type="entry name" value="3HCDH_N"/>
    <property type="match status" value="1"/>
</dbReference>
<sequence length="75" mass="8054">MQIEANNYTIAVLGAGTMGEGIAQIAGTAGHPVLLYDVSQEQTQSAIENIAGRLERSVNKEKITDKKRTQILANI</sequence>
<dbReference type="Gene3D" id="3.40.50.720">
    <property type="entry name" value="NAD(P)-binding Rossmann-like Domain"/>
    <property type="match status" value="1"/>
</dbReference>
<evidence type="ECO:0000313" key="2">
    <source>
        <dbReference type="EMBL" id="RTZ84533.1"/>
    </source>
</evidence>
<protein>
    <submittedName>
        <fullName evidence="2">3-hydroxyacyl-CoA dehydrogenase</fullName>
    </submittedName>
</protein>
<dbReference type="GO" id="GO:0008691">
    <property type="term" value="F:3-hydroxybutyryl-CoA dehydrogenase activity"/>
    <property type="evidence" value="ECO:0007669"/>
    <property type="project" value="TreeGrafter"/>
</dbReference>
<dbReference type="GO" id="GO:0070403">
    <property type="term" value="F:NAD+ binding"/>
    <property type="evidence" value="ECO:0007669"/>
    <property type="project" value="InterPro"/>
</dbReference>
<organism evidence="2 3">
    <name type="scientific">SAR324 cluster bacterium</name>
    <dbReference type="NCBI Taxonomy" id="2024889"/>
    <lineage>
        <taxon>Bacteria</taxon>
        <taxon>Deltaproteobacteria</taxon>
        <taxon>SAR324 cluster</taxon>
    </lineage>
</organism>
<dbReference type="AlphaFoldDB" id="A0A432GML2"/>
<dbReference type="PANTHER" id="PTHR48075">
    <property type="entry name" value="3-HYDROXYACYL-COA DEHYDROGENASE FAMILY PROTEIN"/>
    <property type="match status" value="1"/>
</dbReference>
<evidence type="ECO:0000313" key="3">
    <source>
        <dbReference type="Proteomes" id="UP000287719"/>
    </source>
</evidence>
<evidence type="ECO:0000259" key="1">
    <source>
        <dbReference type="Pfam" id="PF02737"/>
    </source>
</evidence>
<feature type="non-terminal residue" evidence="2">
    <location>
        <position position="75"/>
    </location>
</feature>
<dbReference type="InterPro" id="IPR006176">
    <property type="entry name" value="3-OHacyl-CoA_DH_NAD-bd"/>
</dbReference>
<gene>
    <name evidence="2" type="ORF">DSY95_06060</name>
</gene>
<proteinExistence type="predicted"/>
<dbReference type="InterPro" id="IPR036291">
    <property type="entry name" value="NAD(P)-bd_dom_sf"/>
</dbReference>
<dbReference type="Proteomes" id="UP000287719">
    <property type="component" value="Unassembled WGS sequence"/>
</dbReference>
<reference evidence="2 3" key="1">
    <citation type="submission" date="2018-06" db="EMBL/GenBank/DDBJ databases">
        <title>Combined omics and stable isotope probing to characterize newly discovered Mariana Back-Arc vent microbial communities.</title>
        <authorList>
            <person name="Trembath-Reichert E."/>
            <person name="Huber J.A."/>
        </authorList>
    </citation>
    <scope>NUCLEOTIDE SEQUENCE [LARGE SCALE GENOMIC DNA]</scope>
    <source>
        <strain evidence="2">MAG 54</strain>
    </source>
</reference>